<keyword evidence="2 7" id="KW-0805">Transcription regulation</keyword>
<keyword evidence="5 7" id="KW-0804">Transcription</keyword>
<name>A0ABM6QFI5_9PROT</name>
<dbReference type="InterPro" id="IPR000943">
    <property type="entry name" value="RNA_pol_sigma70"/>
</dbReference>
<geneLocation type="plasmid" evidence="11">
    <name>pcsc3h3</name>
</geneLocation>
<proteinExistence type="inferred from homology"/>
<reference evidence="10 11" key="1">
    <citation type="submission" date="2017-10" db="EMBL/GenBank/DDBJ databases">
        <title>Biodiversity and function of Thalassospira species in the particle-attached aromatic-hydrocarbon-degrading consortia from the surface seawater of the China South Sea.</title>
        <authorList>
            <person name="Dong C."/>
            <person name="Liu R."/>
            <person name="Shao Z."/>
        </authorList>
    </citation>
    <scope>NUCLEOTIDE SEQUENCE [LARGE SCALE GENOMIC DNA]</scope>
    <source>
        <strain evidence="10 11">CSC3H3</strain>
        <plasmid evidence="11">pcsc3h3</plasmid>
    </source>
</reference>
<dbReference type="InterPro" id="IPR036388">
    <property type="entry name" value="WH-like_DNA-bd_sf"/>
</dbReference>
<dbReference type="PROSITE" id="PS50088">
    <property type="entry name" value="ANK_REPEAT"/>
    <property type="match status" value="1"/>
</dbReference>
<dbReference type="InterPro" id="IPR014284">
    <property type="entry name" value="RNA_pol_sigma-70_dom"/>
</dbReference>
<dbReference type="Gene3D" id="1.25.40.20">
    <property type="entry name" value="Ankyrin repeat-containing domain"/>
    <property type="match status" value="1"/>
</dbReference>
<dbReference type="Gene3D" id="1.10.601.10">
    <property type="entry name" value="RNA Polymerase Primary Sigma Factor"/>
    <property type="match status" value="2"/>
</dbReference>
<keyword evidence="10" id="KW-0614">Plasmid</keyword>
<feature type="domain" description="RNA polymerase sigma-70" evidence="9">
    <location>
        <begin position="708"/>
        <end position="734"/>
    </location>
</feature>
<keyword evidence="3 7" id="KW-0731">Sigma factor</keyword>
<dbReference type="NCBIfam" id="TIGR02937">
    <property type="entry name" value="sigma70-ECF"/>
    <property type="match status" value="1"/>
</dbReference>
<dbReference type="InterPro" id="IPR013325">
    <property type="entry name" value="RNA_pol_sigma_r2"/>
</dbReference>
<dbReference type="Pfam" id="PF04545">
    <property type="entry name" value="Sigma70_r4"/>
    <property type="match status" value="1"/>
</dbReference>
<evidence type="ECO:0000256" key="3">
    <source>
        <dbReference type="ARBA" id="ARBA00023082"/>
    </source>
</evidence>
<dbReference type="Gene3D" id="1.10.10.10">
    <property type="entry name" value="Winged helix-like DNA-binding domain superfamily/Winged helix DNA-binding domain"/>
    <property type="match status" value="2"/>
</dbReference>
<evidence type="ECO:0000256" key="6">
    <source>
        <dbReference type="PROSITE-ProRule" id="PRU00023"/>
    </source>
</evidence>
<dbReference type="PRINTS" id="PR00046">
    <property type="entry name" value="SIGMA70FCT"/>
</dbReference>
<keyword evidence="6" id="KW-0040">ANK repeat</keyword>
<dbReference type="InterPro" id="IPR007627">
    <property type="entry name" value="RNA_pol_sigma70_r2"/>
</dbReference>
<dbReference type="PANTHER" id="PTHR30603:SF60">
    <property type="entry name" value="RNA POLYMERASE SIGMA FACTOR RPOD"/>
    <property type="match status" value="1"/>
</dbReference>
<dbReference type="InterPro" id="IPR002110">
    <property type="entry name" value="Ankyrin_rpt"/>
</dbReference>
<accession>A0ABM6QFI5</accession>
<dbReference type="InterPro" id="IPR007624">
    <property type="entry name" value="RNA_pol_sigma70_r3"/>
</dbReference>
<dbReference type="InterPro" id="IPR009042">
    <property type="entry name" value="RNA_pol_sigma70_r1_2"/>
</dbReference>
<dbReference type="InterPro" id="IPR013324">
    <property type="entry name" value="RNA_pol_sigma_r3/r4-like"/>
</dbReference>
<evidence type="ECO:0000256" key="1">
    <source>
        <dbReference type="ARBA" id="ARBA00007788"/>
    </source>
</evidence>
<gene>
    <name evidence="10" type="ORF">CSC3H3_20580</name>
</gene>
<dbReference type="Proteomes" id="UP000233458">
    <property type="component" value="Plasmid pCSC3H3"/>
</dbReference>
<evidence type="ECO:0000259" key="8">
    <source>
        <dbReference type="PROSITE" id="PS00715"/>
    </source>
</evidence>
<organism evidence="10 11">
    <name type="scientific">Thalassospira marina</name>
    <dbReference type="NCBI Taxonomy" id="2048283"/>
    <lineage>
        <taxon>Bacteria</taxon>
        <taxon>Pseudomonadati</taxon>
        <taxon>Pseudomonadota</taxon>
        <taxon>Alphaproteobacteria</taxon>
        <taxon>Rhodospirillales</taxon>
        <taxon>Thalassospiraceae</taxon>
        <taxon>Thalassospira</taxon>
    </lineage>
</organism>
<keyword evidence="4 7" id="KW-0238">DNA-binding</keyword>
<sequence length="757" mass="84525">MVTWLDAMNRHVPLHRLSISPLFKMAVIGGVKDAVTHLLRQGAEVNAVDEKGRPALIFAAEKGHLDICRILLEADADPEICDDDGNDALSSAIAHGWKDIEDVLRVYLPPQTPERRQNPPVIVSLDVRESGCEVGEGSSTVSILDEGAEGSSLDCNELDLSLWEEEVEPTIPDEDASCLLEAAQVQKRISRHIPIDMDEDWSNVDIELPSVLILRRGTASEEDMIWQTAARHLICDGLDGGRVTAQQLLRAVPTDPDKIDTPDDNYLMALEVVLQDLRIQVEEASDVIGCLPLEPDDYRKQAENGAFDNWTASTIDEALVFLSDLLSYTSDPLRQYYRDIGPSKVLSREEEVALAQEIFEGCRETLRAVARSPAAMVELVEQLESVERGDAPIQSIIGNLSNSYSSEEFADEDENGDEVAINDFYLDALDIVSDAEIPVEVVLKFDAIRTLHDAMVGVKSTFEREVFADRLAEEIQGLELSSDFLELLWSKIRLDGSSHQAIEILDRGLGRAQAAKNLFVNFNLRLVLWIARKYRGLDLMDLIQEGNIGLLKAIDRFDPSYGAKFSTYATWWIRQSITRAINDKKRLIRFPVYMVESAKKLERAKDSLSVQLGKIPTIEQLAQEVGLPMKRVREILRAPQDPISITAFPGIECSIDERIEGSFALNPEEVVVLASLKETLAEAMECLSARELQVLRLRFGLDDHNDHTLEEVGQMYGVTRERIRQIEAKALGKLAHPGRSKKLRTFMETFGGARDGD</sequence>
<dbReference type="SUPFAM" id="SSF88659">
    <property type="entry name" value="Sigma3 and sigma4 domains of RNA polymerase sigma factors"/>
    <property type="match status" value="2"/>
</dbReference>
<dbReference type="CDD" id="cd06171">
    <property type="entry name" value="Sigma70_r4"/>
    <property type="match status" value="1"/>
</dbReference>
<dbReference type="SUPFAM" id="SSF48403">
    <property type="entry name" value="Ankyrin repeat"/>
    <property type="match status" value="1"/>
</dbReference>
<evidence type="ECO:0000256" key="7">
    <source>
        <dbReference type="RuleBase" id="RU362124"/>
    </source>
</evidence>
<dbReference type="Pfam" id="PF04542">
    <property type="entry name" value="Sigma70_r2"/>
    <property type="match status" value="1"/>
</dbReference>
<evidence type="ECO:0000313" key="11">
    <source>
        <dbReference type="Proteomes" id="UP000233458"/>
    </source>
</evidence>
<dbReference type="Pfam" id="PF00140">
    <property type="entry name" value="Sigma70_r1_2"/>
    <property type="match status" value="1"/>
</dbReference>
<dbReference type="Pfam" id="PF12796">
    <property type="entry name" value="Ank_2"/>
    <property type="match status" value="1"/>
</dbReference>
<comment type="function">
    <text evidence="7">Sigma factors are initiation factors that promote the attachment of RNA polymerase to specific initiation sites and are then released.</text>
</comment>
<evidence type="ECO:0000313" key="10">
    <source>
        <dbReference type="EMBL" id="AUG55281.1"/>
    </source>
</evidence>
<feature type="repeat" description="ANK" evidence="6">
    <location>
        <begin position="51"/>
        <end position="83"/>
    </location>
</feature>
<dbReference type="InterPro" id="IPR050239">
    <property type="entry name" value="Sigma-70_RNA_pol_init_factors"/>
</dbReference>
<dbReference type="SMART" id="SM00248">
    <property type="entry name" value="ANK"/>
    <property type="match status" value="2"/>
</dbReference>
<dbReference type="PROSITE" id="PS00716">
    <property type="entry name" value="SIGMA70_2"/>
    <property type="match status" value="1"/>
</dbReference>
<evidence type="ECO:0000256" key="2">
    <source>
        <dbReference type="ARBA" id="ARBA00023015"/>
    </source>
</evidence>
<dbReference type="PANTHER" id="PTHR30603">
    <property type="entry name" value="RNA POLYMERASE SIGMA FACTOR RPO"/>
    <property type="match status" value="1"/>
</dbReference>
<dbReference type="PROSITE" id="PS50297">
    <property type="entry name" value="ANK_REP_REGION"/>
    <property type="match status" value="1"/>
</dbReference>
<keyword evidence="11" id="KW-1185">Reference proteome</keyword>
<dbReference type="InterPro" id="IPR007630">
    <property type="entry name" value="RNA_pol_sigma70_r4"/>
</dbReference>
<dbReference type="PROSITE" id="PS00715">
    <property type="entry name" value="SIGMA70_1"/>
    <property type="match status" value="1"/>
</dbReference>
<dbReference type="SUPFAM" id="SSF88946">
    <property type="entry name" value="Sigma2 domain of RNA polymerase sigma factors"/>
    <property type="match status" value="1"/>
</dbReference>
<evidence type="ECO:0000256" key="5">
    <source>
        <dbReference type="ARBA" id="ARBA00023163"/>
    </source>
</evidence>
<dbReference type="Pfam" id="PF04539">
    <property type="entry name" value="Sigma70_r3"/>
    <property type="match status" value="1"/>
</dbReference>
<feature type="domain" description="RNA polymerase sigma-70" evidence="8">
    <location>
        <begin position="541"/>
        <end position="554"/>
    </location>
</feature>
<evidence type="ECO:0000256" key="4">
    <source>
        <dbReference type="ARBA" id="ARBA00023125"/>
    </source>
</evidence>
<dbReference type="EMBL" id="CP024200">
    <property type="protein sequence ID" value="AUG55281.1"/>
    <property type="molecule type" value="Genomic_DNA"/>
</dbReference>
<evidence type="ECO:0000259" key="9">
    <source>
        <dbReference type="PROSITE" id="PS00716"/>
    </source>
</evidence>
<dbReference type="InterPro" id="IPR036770">
    <property type="entry name" value="Ankyrin_rpt-contain_sf"/>
</dbReference>
<comment type="similarity">
    <text evidence="1 7">Belongs to the sigma-70 factor family.</text>
</comment>
<protein>
    <recommendedName>
        <fullName evidence="7">RNA polymerase sigma factor</fullName>
    </recommendedName>
</protein>